<feature type="compositionally biased region" description="Basic residues" evidence="1">
    <location>
        <begin position="48"/>
        <end position="59"/>
    </location>
</feature>
<reference evidence="3" key="1">
    <citation type="journal article" date="2023" name="Mol. Phylogenet. Evol.">
        <title>Genome-scale phylogeny and comparative genomics of the fungal order Sordariales.</title>
        <authorList>
            <person name="Hensen N."/>
            <person name="Bonometti L."/>
            <person name="Westerberg I."/>
            <person name="Brannstrom I.O."/>
            <person name="Guillou S."/>
            <person name="Cros-Aarteil S."/>
            <person name="Calhoun S."/>
            <person name="Haridas S."/>
            <person name="Kuo A."/>
            <person name="Mondo S."/>
            <person name="Pangilinan J."/>
            <person name="Riley R."/>
            <person name="LaButti K."/>
            <person name="Andreopoulos B."/>
            <person name="Lipzen A."/>
            <person name="Chen C."/>
            <person name="Yan M."/>
            <person name="Daum C."/>
            <person name="Ng V."/>
            <person name="Clum A."/>
            <person name="Steindorff A."/>
            <person name="Ohm R.A."/>
            <person name="Martin F."/>
            <person name="Silar P."/>
            <person name="Natvig D.O."/>
            <person name="Lalanne C."/>
            <person name="Gautier V."/>
            <person name="Ament-Velasquez S.L."/>
            <person name="Kruys A."/>
            <person name="Hutchinson M.I."/>
            <person name="Powell A.J."/>
            <person name="Barry K."/>
            <person name="Miller A.N."/>
            <person name="Grigoriev I.V."/>
            <person name="Debuchy R."/>
            <person name="Gladieux P."/>
            <person name="Hiltunen Thoren M."/>
            <person name="Johannesson H."/>
        </authorList>
    </citation>
    <scope>NUCLEOTIDE SEQUENCE</scope>
    <source>
        <strain evidence="3">PSN324</strain>
    </source>
</reference>
<feature type="region of interest" description="Disordered" evidence="1">
    <location>
        <begin position="1"/>
        <end position="84"/>
    </location>
</feature>
<dbReference type="Proteomes" id="UP001321749">
    <property type="component" value="Unassembled WGS sequence"/>
</dbReference>
<feature type="transmembrane region" description="Helical" evidence="2">
    <location>
        <begin position="162"/>
        <end position="184"/>
    </location>
</feature>
<evidence type="ECO:0000313" key="3">
    <source>
        <dbReference type="EMBL" id="KAK4465233.1"/>
    </source>
</evidence>
<keyword evidence="2" id="KW-0812">Transmembrane</keyword>
<name>A0AAV9HXY3_9PEZI</name>
<dbReference type="InterPro" id="IPR039632">
    <property type="entry name" value="TMEM42"/>
</dbReference>
<keyword evidence="2" id="KW-1133">Transmembrane helix</keyword>
<evidence type="ECO:0000256" key="1">
    <source>
        <dbReference type="SAM" id="MobiDB-lite"/>
    </source>
</evidence>
<protein>
    <recommendedName>
        <fullName evidence="5">Transmembrane protein 42</fullName>
    </recommendedName>
</protein>
<dbReference type="InterPro" id="IPR037185">
    <property type="entry name" value="EmrE-like"/>
</dbReference>
<gene>
    <name evidence="3" type="ORF">QBC42DRAFT_261871</name>
</gene>
<feature type="compositionally biased region" description="Polar residues" evidence="1">
    <location>
        <begin position="15"/>
        <end position="28"/>
    </location>
</feature>
<reference evidence="3" key="2">
    <citation type="submission" date="2023-06" db="EMBL/GenBank/DDBJ databases">
        <authorList>
            <consortium name="Lawrence Berkeley National Laboratory"/>
            <person name="Mondo S.J."/>
            <person name="Hensen N."/>
            <person name="Bonometti L."/>
            <person name="Westerberg I."/>
            <person name="Brannstrom I.O."/>
            <person name="Guillou S."/>
            <person name="Cros-Aarteil S."/>
            <person name="Calhoun S."/>
            <person name="Haridas S."/>
            <person name="Kuo A."/>
            <person name="Pangilinan J."/>
            <person name="Riley R."/>
            <person name="Labutti K."/>
            <person name="Andreopoulos B."/>
            <person name="Lipzen A."/>
            <person name="Chen C."/>
            <person name="Yanf M."/>
            <person name="Daum C."/>
            <person name="Ng V."/>
            <person name="Clum A."/>
            <person name="Steindorff A."/>
            <person name="Ohm R."/>
            <person name="Martin F."/>
            <person name="Silar P."/>
            <person name="Natvig D."/>
            <person name="Lalanne C."/>
            <person name="Gautier V."/>
            <person name="Ament-Velasquez S.L."/>
            <person name="Kruys A."/>
            <person name="Hutchinson M.I."/>
            <person name="Powell A.J."/>
            <person name="Barry K."/>
            <person name="Miller A.N."/>
            <person name="Grigoriev I.V."/>
            <person name="Debuchy R."/>
            <person name="Gladieux P."/>
            <person name="Thoren M.H."/>
            <person name="Johannesson H."/>
        </authorList>
    </citation>
    <scope>NUCLEOTIDE SEQUENCE</scope>
    <source>
        <strain evidence="3">PSN324</strain>
    </source>
</reference>
<feature type="compositionally biased region" description="Polar residues" evidence="1">
    <location>
        <begin position="61"/>
        <end position="74"/>
    </location>
</feature>
<dbReference type="SUPFAM" id="SSF103481">
    <property type="entry name" value="Multidrug resistance efflux transporter EmrE"/>
    <property type="match status" value="1"/>
</dbReference>
<organism evidence="3 4">
    <name type="scientific">Cladorrhinum samala</name>
    <dbReference type="NCBI Taxonomy" id="585594"/>
    <lineage>
        <taxon>Eukaryota</taxon>
        <taxon>Fungi</taxon>
        <taxon>Dikarya</taxon>
        <taxon>Ascomycota</taxon>
        <taxon>Pezizomycotina</taxon>
        <taxon>Sordariomycetes</taxon>
        <taxon>Sordariomycetidae</taxon>
        <taxon>Sordariales</taxon>
        <taxon>Podosporaceae</taxon>
        <taxon>Cladorrhinum</taxon>
    </lineage>
</organism>
<feature type="transmembrane region" description="Helical" evidence="2">
    <location>
        <begin position="114"/>
        <end position="134"/>
    </location>
</feature>
<proteinExistence type="predicted"/>
<comment type="caution">
    <text evidence="3">The sequence shown here is derived from an EMBL/GenBank/DDBJ whole genome shotgun (WGS) entry which is preliminary data.</text>
</comment>
<evidence type="ECO:0000313" key="4">
    <source>
        <dbReference type="Proteomes" id="UP001321749"/>
    </source>
</evidence>
<dbReference type="AlphaFoldDB" id="A0AAV9HXY3"/>
<feature type="transmembrane region" description="Helical" evidence="2">
    <location>
        <begin position="196"/>
        <end position="216"/>
    </location>
</feature>
<keyword evidence="2" id="KW-0472">Membrane</keyword>
<feature type="compositionally biased region" description="Acidic residues" evidence="1">
    <location>
        <begin position="286"/>
        <end position="295"/>
    </location>
</feature>
<evidence type="ECO:0000256" key="2">
    <source>
        <dbReference type="SAM" id="Phobius"/>
    </source>
</evidence>
<sequence length="304" mass="32982">MPTTRGQAKREATAEPSTEVKTPSTVKTVRSLPVSTATSISTAPTPTPRKRGRPPKHPKSTPLSESTASILSTDTNDEKMSPPRLSDVERVPLVDDEQPPVALVTKSWAQRNQWLVYALASGACAAFNGVFAKLTTTELTTTLSLAIARLLNLEKAEKVVEVIVRGGFFGLNLIFNGIMWTLFTKALAKGNSTTQVTIMNTSFNFFITAILGFVIFSEALPPLWWIGAAMLVAGNVIVGAKDEGSKENGDAVRERNGGDAASISLSLADDEVAALRERERYRDREEGEDEDEDVLQDFVVDEGR</sequence>
<evidence type="ECO:0008006" key="5">
    <source>
        <dbReference type="Google" id="ProtNLM"/>
    </source>
</evidence>
<dbReference type="EMBL" id="MU864941">
    <property type="protein sequence ID" value="KAK4465233.1"/>
    <property type="molecule type" value="Genomic_DNA"/>
</dbReference>
<dbReference type="PANTHER" id="PTHR31965:SF1">
    <property type="entry name" value="TRANSMEMBRANE PROTEIN 42"/>
    <property type="match status" value="1"/>
</dbReference>
<feature type="compositionally biased region" description="Low complexity" evidence="1">
    <location>
        <begin position="35"/>
        <end position="44"/>
    </location>
</feature>
<feature type="region of interest" description="Disordered" evidence="1">
    <location>
        <begin position="280"/>
        <end position="304"/>
    </location>
</feature>
<keyword evidence="4" id="KW-1185">Reference proteome</keyword>
<dbReference type="PANTHER" id="PTHR31965">
    <property type="entry name" value="TRANSMEMBRANE PROTEIN 42"/>
    <property type="match status" value="1"/>
</dbReference>
<accession>A0AAV9HXY3</accession>